<dbReference type="GeneID" id="61132028"/>
<evidence type="ECO:0000313" key="2">
    <source>
        <dbReference type="EMBL" id="CRY78381.1"/>
    </source>
</evidence>
<name>A0A0H5P770_NOCFR</name>
<dbReference type="SUPFAM" id="SSF75304">
    <property type="entry name" value="Amidase signature (AS) enzymes"/>
    <property type="match status" value="1"/>
</dbReference>
<dbReference type="GO" id="GO:0016740">
    <property type="term" value="F:transferase activity"/>
    <property type="evidence" value="ECO:0007669"/>
    <property type="project" value="UniProtKB-KW"/>
</dbReference>
<dbReference type="PROSITE" id="PS00571">
    <property type="entry name" value="AMIDASES"/>
    <property type="match status" value="1"/>
</dbReference>
<dbReference type="EMBL" id="LN868938">
    <property type="protein sequence ID" value="CRY78381.1"/>
    <property type="molecule type" value="Genomic_DNA"/>
</dbReference>
<accession>A0A0H5P770</accession>
<dbReference type="OMA" id="PAIWTIQ"/>
<keyword evidence="2" id="KW-0808">Transferase</keyword>
<dbReference type="Gene3D" id="3.90.1300.10">
    <property type="entry name" value="Amidase signature (AS) domain"/>
    <property type="match status" value="1"/>
</dbReference>
<dbReference type="GO" id="GO:0016874">
    <property type="term" value="F:ligase activity"/>
    <property type="evidence" value="ECO:0007669"/>
    <property type="project" value="UniProtKB-KW"/>
</dbReference>
<proteinExistence type="predicted"/>
<protein>
    <submittedName>
        <fullName evidence="2">Glutamyl-tRNA(Gln) amidotransferase subunit A</fullName>
        <ecNumber evidence="2">6.3.5.-</ecNumber>
    </submittedName>
</protein>
<dbReference type="PANTHER" id="PTHR11895">
    <property type="entry name" value="TRANSAMIDASE"/>
    <property type="match status" value="1"/>
</dbReference>
<evidence type="ECO:0000313" key="3">
    <source>
        <dbReference type="Proteomes" id="UP000057820"/>
    </source>
</evidence>
<dbReference type="InterPro" id="IPR020556">
    <property type="entry name" value="Amidase_CS"/>
</dbReference>
<dbReference type="PANTHER" id="PTHR11895:SF176">
    <property type="entry name" value="AMIDASE AMID-RELATED"/>
    <property type="match status" value="1"/>
</dbReference>
<dbReference type="Pfam" id="PF01425">
    <property type="entry name" value="Amidase"/>
    <property type="match status" value="1"/>
</dbReference>
<dbReference type="InterPro" id="IPR000120">
    <property type="entry name" value="Amidase"/>
</dbReference>
<reference evidence="3" key="1">
    <citation type="submission" date="2015-03" db="EMBL/GenBank/DDBJ databases">
        <authorList>
            <consortium name="Pathogen Informatics"/>
        </authorList>
    </citation>
    <scope>NUCLEOTIDE SEQUENCE [LARGE SCALE GENOMIC DNA]</scope>
    <source>
        <strain evidence="3">NCTC11134</strain>
    </source>
</reference>
<evidence type="ECO:0000259" key="1">
    <source>
        <dbReference type="Pfam" id="PF01425"/>
    </source>
</evidence>
<organism evidence="2 3">
    <name type="scientific">Nocardia farcinica</name>
    <dbReference type="NCBI Taxonomy" id="37329"/>
    <lineage>
        <taxon>Bacteria</taxon>
        <taxon>Bacillati</taxon>
        <taxon>Actinomycetota</taxon>
        <taxon>Actinomycetes</taxon>
        <taxon>Mycobacteriales</taxon>
        <taxon>Nocardiaceae</taxon>
        <taxon>Nocardia</taxon>
    </lineage>
</organism>
<dbReference type="AlphaFoldDB" id="A0A0H5P770"/>
<dbReference type="InterPro" id="IPR023631">
    <property type="entry name" value="Amidase_dom"/>
</dbReference>
<dbReference type="RefSeq" id="WP_011207736.1">
    <property type="nucleotide sequence ID" value="NZ_CAACYE020000001.1"/>
</dbReference>
<dbReference type="InterPro" id="IPR036928">
    <property type="entry name" value="AS_sf"/>
</dbReference>
<feature type="domain" description="Amidase" evidence="1">
    <location>
        <begin position="24"/>
        <end position="444"/>
    </location>
</feature>
<keyword evidence="2" id="KW-0436">Ligase</keyword>
<dbReference type="Proteomes" id="UP000057820">
    <property type="component" value="Chromosome 1"/>
</dbReference>
<dbReference type="EC" id="6.3.5.-" evidence="2"/>
<gene>
    <name evidence="2" type="primary">gatA_3</name>
    <name evidence="2" type="ORF">ERS450000_02903</name>
</gene>
<dbReference type="KEGG" id="nfr:ERS450000_02903"/>
<sequence>MRPCDLTLSEASEEIAAGRLSPVELTESVLDQVARHEPVIGAFSVVTAEAATVQAARAAEEIAAGRRRGPLHGIPIGVKALVNRAGVETTSSSRSRAGHVPEDDAAVVERLDRAGAVLVGQTHTHEFAYGVVTPTTRNPWHPDHIPGGSSGGSGAALAARMVLGAIGTDTGGSIRIPSALCGVTGIKPTYGRVSRYGTTSLSWSLDHIGPMGRTVADNALLLGELAGFDPRDPATVDAEVPDYRASLVADVRGMTVGVPTNYFFDHIDPEVEAAYRAAVHVLADAGAHVREVALPLPEQYMPVEYAVFVAEASAYHQEALRERADRYEADVRLMLEAGEMVLATDYIRALRARTLLQQGWREMFDGLDAVLAPTVPRAAAPAGQGEFTWPDGMSEPLINAYVRTCAPGNLTGLPAMSVPCGFTATGLPIGMQIIGKPFDEATVLRVGHTYESATDWTRRAPDLIADVSEAGV</sequence>